<gene>
    <name evidence="2" type="ORF">HNR26_002442</name>
</gene>
<dbReference type="Proteomes" id="UP000550895">
    <property type="component" value="Unassembled WGS sequence"/>
</dbReference>
<comment type="caution">
    <text evidence="2">The sequence shown here is derived from an EMBL/GenBank/DDBJ whole genome shotgun (WGS) entry which is preliminary data.</text>
</comment>
<proteinExistence type="predicted"/>
<feature type="transmembrane region" description="Helical" evidence="1">
    <location>
        <begin position="26"/>
        <end position="43"/>
    </location>
</feature>
<evidence type="ECO:0000256" key="1">
    <source>
        <dbReference type="SAM" id="Phobius"/>
    </source>
</evidence>
<accession>A0A7W8MCS8</accession>
<reference evidence="2 3" key="1">
    <citation type="submission" date="2020-08" db="EMBL/GenBank/DDBJ databases">
        <title>Genomic Encyclopedia of Type Strains, Phase IV (KMG-IV): sequencing the most valuable type-strain genomes for metagenomic binning, comparative biology and taxonomic classification.</title>
        <authorList>
            <person name="Goeker M."/>
        </authorList>
    </citation>
    <scope>NUCLEOTIDE SEQUENCE [LARGE SCALE GENOMIC DNA]</scope>
    <source>
        <strain evidence="2 3">DSM 26376</strain>
    </source>
</reference>
<dbReference type="EMBL" id="JACHGA010000005">
    <property type="protein sequence ID" value="MBB5276373.1"/>
    <property type="molecule type" value="Genomic_DNA"/>
</dbReference>
<organism evidence="2 3">
    <name type="scientific">Rhizobium rosettiformans</name>
    <dbReference type="NCBI Taxonomy" id="1368430"/>
    <lineage>
        <taxon>Bacteria</taxon>
        <taxon>Pseudomonadati</taxon>
        <taxon>Pseudomonadota</taxon>
        <taxon>Alphaproteobacteria</taxon>
        <taxon>Hyphomicrobiales</taxon>
        <taxon>Rhizobiaceae</taxon>
        <taxon>Rhizobium/Agrobacterium group</taxon>
        <taxon>Rhizobium</taxon>
    </lineage>
</organism>
<evidence type="ECO:0000313" key="3">
    <source>
        <dbReference type="Proteomes" id="UP000550895"/>
    </source>
</evidence>
<keyword evidence="1" id="KW-0812">Transmembrane</keyword>
<sequence length="193" mass="21343">MSDEDVGPIQLEDDGPALELHRSQRVEAILLTLTLMVLGWFAGRSLAHWLSFTLAGDIAFAGLCLGLGILVALLAKRLGWFVASDSLILRVSANGLVLGYPTCVTLPWDEVEQVRLIRSAGGKLPVHHLQVTRRQSNTPTVTRPEIIHRLGVLWDRRSHELRDALVTFRPRCLTSNDGQKDYNSASWTGLSDP</sequence>
<evidence type="ECO:0000313" key="2">
    <source>
        <dbReference type="EMBL" id="MBB5276373.1"/>
    </source>
</evidence>
<keyword evidence="1" id="KW-0472">Membrane</keyword>
<feature type="transmembrane region" description="Helical" evidence="1">
    <location>
        <begin position="49"/>
        <end position="75"/>
    </location>
</feature>
<name>A0A7W8MCS8_9HYPH</name>
<protein>
    <submittedName>
        <fullName evidence="2">Uncharacterized protein</fullName>
    </submittedName>
</protein>
<keyword evidence="3" id="KW-1185">Reference proteome</keyword>
<keyword evidence="1" id="KW-1133">Transmembrane helix</keyword>
<dbReference type="AlphaFoldDB" id="A0A7W8MCS8"/>